<feature type="signal peptide" evidence="1">
    <location>
        <begin position="1"/>
        <end position="25"/>
    </location>
</feature>
<proteinExistence type="predicted"/>
<name>A0ABR7INH9_9CLOT</name>
<keyword evidence="3" id="KW-1185">Reference proteome</keyword>
<gene>
    <name evidence="2" type="ORF">H8Z77_01315</name>
</gene>
<evidence type="ECO:0000256" key="1">
    <source>
        <dbReference type="SAM" id="SignalP"/>
    </source>
</evidence>
<accession>A0ABR7INH9</accession>
<reference evidence="2 3" key="1">
    <citation type="submission" date="2020-08" db="EMBL/GenBank/DDBJ databases">
        <title>Genome public.</title>
        <authorList>
            <person name="Liu C."/>
            <person name="Sun Q."/>
        </authorList>
    </citation>
    <scope>NUCLEOTIDE SEQUENCE [LARGE SCALE GENOMIC DNA]</scope>
    <source>
        <strain evidence="2 3">NSJ-27</strain>
    </source>
</reference>
<feature type="chain" id="PRO_5046108518" evidence="1">
    <location>
        <begin position="26"/>
        <end position="134"/>
    </location>
</feature>
<keyword evidence="1" id="KW-0732">Signal</keyword>
<dbReference type="RefSeq" id="WP_186995924.1">
    <property type="nucleotide sequence ID" value="NZ_JACOQK010000001.1"/>
</dbReference>
<dbReference type="EMBL" id="JACOQK010000001">
    <property type="protein sequence ID" value="MBC5786666.1"/>
    <property type="molecule type" value="Genomic_DNA"/>
</dbReference>
<evidence type="ECO:0000313" key="2">
    <source>
        <dbReference type="EMBL" id="MBC5786666.1"/>
    </source>
</evidence>
<protein>
    <submittedName>
        <fullName evidence="2">Uncharacterized protein</fullName>
    </submittedName>
</protein>
<dbReference type="Proteomes" id="UP000649151">
    <property type="component" value="Unassembled WGS sequence"/>
</dbReference>
<sequence>MKQKLMHKIVAFILAQCMFATVCVATGSAVENQQENFSETIENILKNPKMEQKVGARWWLAEGSHTDETLIESIDELYGYGFGSVEVVTLDESAYLDDATYAWGSKEWVEDTQLILDECTKRDMGVSFTSGTNW</sequence>
<comment type="caution">
    <text evidence="2">The sequence shown here is derived from an EMBL/GenBank/DDBJ whole genome shotgun (WGS) entry which is preliminary data.</text>
</comment>
<organism evidence="2 3">
    <name type="scientific">Clostridium facile</name>
    <dbReference type="NCBI Taxonomy" id="2763035"/>
    <lineage>
        <taxon>Bacteria</taxon>
        <taxon>Bacillati</taxon>
        <taxon>Bacillota</taxon>
        <taxon>Clostridia</taxon>
        <taxon>Eubacteriales</taxon>
        <taxon>Clostridiaceae</taxon>
        <taxon>Clostridium</taxon>
    </lineage>
</organism>
<evidence type="ECO:0000313" key="3">
    <source>
        <dbReference type="Proteomes" id="UP000649151"/>
    </source>
</evidence>